<evidence type="ECO:0000313" key="2">
    <source>
        <dbReference type="EMBL" id="KAK7026740.1"/>
    </source>
</evidence>
<reference evidence="2 3" key="1">
    <citation type="submission" date="2024-01" db="EMBL/GenBank/DDBJ databases">
        <title>A draft genome for a cacao thread blight-causing isolate of Paramarasmius palmivorus.</title>
        <authorList>
            <person name="Baruah I.K."/>
            <person name="Bukari Y."/>
            <person name="Amoako-Attah I."/>
            <person name="Meinhardt L.W."/>
            <person name="Bailey B.A."/>
            <person name="Cohen S.P."/>
        </authorList>
    </citation>
    <scope>NUCLEOTIDE SEQUENCE [LARGE SCALE GENOMIC DNA]</scope>
    <source>
        <strain evidence="2 3">GH-12</strain>
    </source>
</reference>
<organism evidence="2 3">
    <name type="scientific">Paramarasmius palmivorus</name>
    <dbReference type="NCBI Taxonomy" id="297713"/>
    <lineage>
        <taxon>Eukaryota</taxon>
        <taxon>Fungi</taxon>
        <taxon>Dikarya</taxon>
        <taxon>Basidiomycota</taxon>
        <taxon>Agaricomycotina</taxon>
        <taxon>Agaricomycetes</taxon>
        <taxon>Agaricomycetidae</taxon>
        <taxon>Agaricales</taxon>
        <taxon>Marasmiineae</taxon>
        <taxon>Marasmiaceae</taxon>
        <taxon>Paramarasmius</taxon>
    </lineage>
</organism>
<accession>A0AAW0BN33</accession>
<dbReference type="AlphaFoldDB" id="A0AAW0BN33"/>
<comment type="caution">
    <text evidence="2">The sequence shown here is derived from an EMBL/GenBank/DDBJ whole genome shotgun (WGS) entry which is preliminary data.</text>
</comment>
<dbReference type="Proteomes" id="UP001383192">
    <property type="component" value="Unassembled WGS sequence"/>
</dbReference>
<feature type="compositionally biased region" description="Basic and acidic residues" evidence="1">
    <location>
        <begin position="9"/>
        <end position="25"/>
    </location>
</feature>
<evidence type="ECO:0008006" key="4">
    <source>
        <dbReference type="Google" id="ProtNLM"/>
    </source>
</evidence>
<proteinExistence type="predicted"/>
<feature type="region of interest" description="Disordered" evidence="1">
    <location>
        <begin position="1"/>
        <end position="25"/>
    </location>
</feature>
<sequence length="232" mass="26971">MPWPKVRKSQAERRKANREKSARHYARHRNEILARKKVARDLEAKHAEAEWYKTRQSRRKELMSKGGEVVSNLAPQCAFLYLVLVERHLNFVSDRDISTQLIRISKSLSRYTKGPPSLFLKSLYEAYTTQHSPLTNSQSMSLLTAAEDSFNDLLSSCYRLENFVIQQGACPEYDKVHQLTRRVKCILDCVLNMQLMVMDPDEDIEEAHLAKRLDFQKPHVQSWIDGSTHIPE</sequence>
<gene>
    <name evidence="2" type="ORF">VNI00_015513</name>
</gene>
<dbReference type="EMBL" id="JAYKXP010000101">
    <property type="protein sequence ID" value="KAK7026740.1"/>
    <property type="molecule type" value="Genomic_DNA"/>
</dbReference>
<name>A0AAW0BN33_9AGAR</name>
<evidence type="ECO:0000313" key="3">
    <source>
        <dbReference type="Proteomes" id="UP001383192"/>
    </source>
</evidence>
<keyword evidence="3" id="KW-1185">Reference proteome</keyword>
<protein>
    <recommendedName>
        <fullName evidence="4">BZIP domain-containing protein</fullName>
    </recommendedName>
</protein>
<evidence type="ECO:0000256" key="1">
    <source>
        <dbReference type="SAM" id="MobiDB-lite"/>
    </source>
</evidence>